<keyword evidence="4" id="KW-0812">Transmembrane</keyword>
<dbReference type="eggNOG" id="COG0457">
    <property type="taxonomic scope" value="Bacteria"/>
</dbReference>
<dbReference type="Pfam" id="PF07228">
    <property type="entry name" value="SpoIIE"/>
    <property type="match status" value="1"/>
</dbReference>
<feature type="coiled-coil region" evidence="3">
    <location>
        <begin position="581"/>
        <end position="650"/>
    </location>
</feature>
<feature type="domain" description="GAF" evidence="5">
    <location>
        <begin position="669"/>
        <end position="819"/>
    </location>
</feature>
<evidence type="ECO:0000313" key="8">
    <source>
        <dbReference type="Proteomes" id="UP000006054"/>
    </source>
</evidence>
<evidence type="ECO:0000259" key="6">
    <source>
        <dbReference type="SMART" id="SM00331"/>
    </source>
</evidence>
<dbReference type="InterPro" id="IPR001932">
    <property type="entry name" value="PPM-type_phosphatase-like_dom"/>
</dbReference>
<evidence type="ECO:0000256" key="1">
    <source>
        <dbReference type="ARBA" id="ARBA00022801"/>
    </source>
</evidence>
<dbReference type="eggNOG" id="COG2203">
    <property type="taxonomic scope" value="Bacteria"/>
</dbReference>
<dbReference type="GO" id="GO:0016791">
    <property type="term" value="F:phosphatase activity"/>
    <property type="evidence" value="ECO:0007669"/>
    <property type="project" value="TreeGrafter"/>
</dbReference>
<name>I4AK75_BERLS</name>
<dbReference type="PANTHER" id="PTHR43156:SF9">
    <property type="entry name" value="HAMP DOMAIN-CONTAINING PROTEIN"/>
    <property type="match status" value="1"/>
</dbReference>
<keyword evidence="3" id="KW-0175">Coiled coil</keyword>
<evidence type="ECO:0000259" key="5">
    <source>
        <dbReference type="SMART" id="SM00065"/>
    </source>
</evidence>
<accession>I4AK75</accession>
<dbReference type="Pfam" id="PF13424">
    <property type="entry name" value="TPR_12"/>
    <property type="match status" value="2"/>
</dbReference>
<dbReference type="InterPro" id="IPR052016">
    <property type="entry name" value="Bact_Sigma-Reg"/>
</dbReference>
<feature type="repeat" description="TPR" evidence="2">
    <location>
        <begin position="280"/>
        <end position="313"/>
    </location>
</feature>
<dbReference type="InterPro" id="IPR036457">
    <property type="entry name" value="PPM-type-like_dom_sf"/>
</dbReference>
<evidence type="ECO:0000256" key="2">
    <source>
        <dbReference type="PROSITE-ProRule" id="PRU00339"/>
    </source>
</evidence>
<evidence type="ECO:0000256" key="3">
    <source>
        <dbReference type="SAM" id="Coils"/>
    </source>
</evidence>
<gene>
    <name evidence="7" type="ordered locus">Fleli_1975</name>
</gene>
<dbReference type="InterPro" id="IPR003018">
    <property type="entry name" value="GAF"/>
</dbReference>
<keyword evidence="1" id="KW-0378">Hydrolase</keyword>
<dbReference type="Pfam" id="PF13185">
    <property type="entry name" value="GAF_2"/>
    <property type="match status" value="1"/>
</dbReference>
<keyword evidence="4" id="KW-1133">Transmembrane helix</keyword>
<dbReference type="SUPFAM" id="SSF55781">
    <property type="entry name" value="GAF domain-like"/>
    <property type="match status" value="1"/>
</dbReference>
<protein>
    <submittedName>
        <fullName evidence="7">Serine phosphatase RsbU, regulator of sigma subunit</fullName>
    </submittedName>
</protein>
<dbReference type="eggNOG" id="COG1196">
    <property type="taxonomic scope" value="Bacteria"/>
</dbReference>
<feature type="repeat" description="TPR" evidence="2">
    <location>
        <begin position="243"/>
        <end position="276"/>
    </location>
</feature>
<organism evidence="7 8">
    <name type="scientific">Bernardetia litoralis (strain ATCC 23117 / DSM 6794 / NBRC 15988 / NCIMB 1366 / Fx l1 / Sio-4)</name>
    <name type="common">Flexibacter litoralis</name>
    <dbReference type="NCBI Taxonomy" id="880071"/>
    <lineage>
        <taxon>Bacteria</taxon>
        <taxon>Pseudomonadati</taxon>
        <taxon>Bacteroidota</taxon>
        <taxon>Cytophagia</taxon>
        <taxon>Cytophagales</taxon>
        <taxon>Bernardetiaceae</taxon>
        <taxon>Bernardetia</taxon>
    </lineage>
</organism>
<keyword evidence="4" id="KW-0472">Membrane</keyword>
<sequence length="1085" mass="125121" precursor="true">MYSKIIFLIFFYTICFFSTTKLIAQSMEQLEEQFQNANSDSVKAHLKNQMAKIEIESKNYERGLLHAQQGFSSALQANAQTELTTSIIYFAHIYRGKNQFTSSLRWYLQALKNIEKTGNRKLLAETYQEIGEFYQEQEVAGKALEYLTKSNEIYEEMGETVHPKLLSDIAYAHLQIKNYDQSLAYYIAVLEIYNSQNDTEGKLETLRNLTDLYKIKGDYQKALDYNKQVLAIHKSKKDNNGTAVALNNVGFLNKFLGDYDKSLENFKQSLSFNPAKKPNTTTLTNIGVIYQVKGDYTNSLNYFTQALEAAKKNGNADEVAQVYNYLAAIYLLRRDFQNARAYTAEAIKLAKANKNSKVLTKSYRTMSEIYQHQNDYRNAYSYYGQYAVVRDSVSQTEKQELQKSLQRQIAFEKNEKELKLLLIDEEIQDLASKKKQLETDKRLQNLELELQDKKIQETTLQNIHLERQKTQQALLLTQQQLESEKKEQAIKDLEREQELKDLALKQEILEKGKQKEEIKSLELENQLKAEQIATKELAEKEEKLLRYILYGAIALALVIGLIILFAFFQKQKANKLLSEQNVRITKQKDQISTQNQALEEQKQEILSQNEELEQNQEEILSQRDYIEKKNSELEEQAIILVEKNNEVEESYQNLNTLSDIGREITASLHVEDISQTLYEKVNQLMPAEAFGVGIYEAAEKRIKFKGFIEKGSVLPDHFDAVNNKNYFSVQCLGKQETILINNLEKEYPKKYEAAKNIIGGLPKSLIYIPLSVDNYPIGVITVQSFEKNAYDEKKVALLSSLASYTAIAIDNAKAYNTIQNKNRNITDSIRYAQTIQQAVLPSHERMSQYLADYFVLFRPKDIVSGDFYWFSHIDNYTFIATVDCTGHGVPGAFMSMIGHSILNEIVNEKKVFKPSEILEQLNNQVRKALKQERQSKGKNDKANDDGMDVAFCRLEYKENHTEVAFTGAKRPFIYTLPNESNEKEAFYLRGDNKTIGGVRNKLTKKFRTQFIDLPKGAMIYLTTDGYADQNNTKQEKFGTPRLLRFLQEIANLKLSEQKTRMEQTLNLHQRGEEQRDDISMIGIRV</sequence>
<dbReference type="SMART" id="SM00331">
    <property type="entry name" value="PP2C_SIG"/>
    <property type="match status" value="1"/>
</dbReference>
<dbReference type="STRING" id="880071.Fleli_1975"/>
<dbReference type="AlphaFoldDB" id="I4AK75"/>
<dbReference type="Proteomes" id="UP000006054">
    <property type="component" value="Chromosome"/>
</dbReference>
<dbReference type="Gene3D" id="1.25.40.10">
    <property type="entry name" value="Tetratricopeptide repeat domain"/>
    <property type="match status" value="3"/>
</dbReference>
<feature type="coiled-coil region" evidence="3">
    <location>
        <begin position="420"/>
        <end position="543"/>
    </location>
</feature>
<feature type="transmembrane region" description="Helical" evidence="4">
    <location>
        <begin position="547"/>
        <end position="568"/>
    </location>
</feature>
<proteinExistence type="predicted"/>
<dbReference type="InterPro" id="IPR011990">
    <property type="entry name" value="TPR-like_helical_dom_sf"/>
</dbReference>
<dbReference type="Pfam" id="PF13181">
    <property type="entry name" value="TPR_8"/>
    <property type="match status" value="1"/>
</dbReference>
<dbReference type="Gene3D" id="3.30.450.40">
    <property type="match status" value="1"/>
</dbReference>
<evidence type="ECO:0000313" key="7">
    <source>
        <dbReference type="EMBL" id="AFM04360.1"/>
    </source>
</evidence>
<reference evidence="8" key="1">
    <citation type="submission" date="2012-06" db="EMBL/GenBank/DDBJ databases">
        <title>The complete genome of Flexibacter litoralis DSM 6794.</title>
        <authorList>
            <person name="Lucas S."/>
            <person name="Copeland A."/>
            <person name="Lapidus A."/>
            <person name="Glavina del Rio T."/>
            <person name="Dalin E."/>
            <person name="Tice H."/>
            <person name="Bruce D."/>
            <person name="Goodwin L."/>
            <person name="Pitluck S."/>
            <person name="Peters L."/>
            <person name="Ovchinnikova G."/>
            <person name="Lu M."/>
            <person name="Kyrpides N."/>
            <person name="Mavromatis K."/>
            <person name="Ivanova N."/>
            <person name="Brettin T."/>
            <person name="Detter J.C."/>
            <person name="Han C."/>
            <person name="Larimer F."/>
            <person name="Land M."/>
            <person name="Hauser L."/>
            <person name="Markowitz V."/>
            <person name="Cheng J.-F."/>
            <person name="Hugenholtz P."/>
            <person name="Woyke T."/>
            <person name="Wu D."/>
            <person name="Spring S."/>
            <person name="Lang E."/>
            <person name="Kopitz M."/>
            <person name="Brambilla E."/>
            <person name="Klenk H.-P."/>
            <person name="Eisen J.A."/>
        </authorList>
    </citation>
    <scope>NUCLEOTIDE SEQUENCE [LARGE SCALE GENOMIC DNA]</scope>
    <source>
        <strain evidence="8">ATCC 23117 / DSM 6794 / NBRC 15988 / NCIMB 1366 / Sio-4</strain>
    </source>
</reference>
<feature type="coiled-coil region" evidence="3">
    <location>
        <begin position="27"/>
        <end position="63"/>
    </location>
</feature>
<dbReference type="PANTHER" id="PTHR43156">
    <property type="entry name" value="STAGE II SPORULATION PROTEIN E-RELATED"/>
    <property type="match status" value="1"/>
</dbReference>
<dbReference type="eggNOG" id="COG2208">
    <property type="taxonomic scope" value="Bacteria"/>
</dbReference>
<evidence type="ECO:0000256" key="4">
    <source>
        <dbReference type="SAM" id="Phobius"/>
    </source>
</evidence>
<dbReference type="PROSITE" id="PS50005">
    <property type="entry name" value="TPR"/>
    <property type="match status" value="3"/>
</dbReference>
<dbReference type="InterPro" id="IPR029016">
    <property type="entry name" value="GAF-like_dom_sf"/>
</dbReference>
<dbReference type="SUPFAM" id="SSF48452">
    <property type="entry name" value="TPR-like"/>
    <property type="match status" value="2"/>
</dbReference>
<keyword evidence="8" id="KW-1185">Reference proteome</keyword>
<feature type="domain" description="PPM-type phosphatase" evidence="6">
    <location>
        <begin position="848"/>
        <end position="1085"/>
    </location>
</feature>
<dbReference type="EMBL" id="CP003345">
    <property type="protein sequence ID" value="AFM04360.1"/>
    <property type="molecule type" value="Genomic_DNA"/>
</dbReference>
<dbReference type="SMART" id="SM00028">
    <property type="entry name" value="TPR"/>
    <property type="match status" value="7"/>
</dbReference>
<dbReference type="KEGG" id="fli:Fleli_1975"/>
<dbReference type="HOGENOM" id="CLU_015802_0_0_10"/>
<dbReference type="InterPro" id="IPR019734">
    <property type="entry name" value="TPR_rpt"/>
</dbReference>
<feature type="repeat" description="TPR" evidence="2">
    <location>
        <begin position="320"/>
        <end position="353"/>
    </location>
</feature>
<dbReference type="Gene3D" id="3.60.40.10">
    <property type="entry name" value="PPM-type phosphatase domain"/>
    <property type="match status" value="1"/>
</dbReference>
<keyword evidence="2" id="KW-0802">TPR repeat</keyword>
<dbReference type="SMART" id="SM00065">
    <property type="entry name" value="GAF"/>
    <property type="match status" value="1"/>
</dbReference>